<dbReference type="GO" id="GO:0005634">
    <property type="term" value="C:nucleus"/>
    <property type="evidence" value="ECO:0007669"/>
    <property type="project" value="UniProtKB-SubCell"/>
</dbReference>
<comment type="subcellular location">
    <subcellularLocation>
        <location evidence="2">Nucleus</location>
    </subcellularLocation>
</comment>
<evidence type="ECO:0000256" key="2">
    <source>
        <dbReference type="PROSITE-ProRule" id="PRU00089"/>
    </source>
</evidence>
<dbReference type="Pfam" id="PF00250">
    <property type="entry name" value="Forkhead"/>
    <property type="match status" value="1"/>
</dbReference>
<dbReference type="Proteomes" id="UP000717696">
    <property type="component" value="Unassembled WGS sequence"/>
</dbReference>
<evidence type="ECO:0000259" key="4">
    <source>
        <dbReference type="PROSITE" id="PS50039"/>
    </source>
</evidence>
<dbReference type="SMART" id="SM00339">
    <property type="entry name" value="FH"/>
    <property type="match status" value="1"/>
</dbReference>
<evidence type="ECO:0000256" key="3">
    <source>
        <dbReference type="SAM" id="MobiDB-lite"/>
    </source>
</evidence>
<dbReference type="InterPro" id="IPR036388">
    <property type="entry name" value="WH-like_DNA-bd_sf"/>
</dbReference>
<accession>A0A9P9I8M2</accession>
<dbReference type="GO" id="GO:0003700">
    <property type="term" value="F:DNA-binding transcription factor activity"/>
    <property type="evidence" value="ECO:0007669"/>
    <property type="project" value="InterPro"/>
</dbReference>
<evidence type="ECO:0000256" key="1">
    <source>
        <dbReference type="ARBA" id="ARBA00023125"/>
    </source>
</evidence>
<dbReference type="EMBL" id="JAGMUU010000062">
    <property type="protein sequence ID" value="KAH7110524.1"/>
    <property type="molecule type" value="Genomic_DNA"/>
</dbReference>
<dbReference type="PROSITE" id="PS50039">
    <property type="entry name" value="FORK_HEAD_3"/>
    <property type="match status" value="1"/>
</dbReference>
<sequence length="376" mass="42496">MEWGSFSYEHEQENALVSQHQQRLMVTFPHGGLFTAAETSSDLSHLYPSSYLGDAGSPCWNPWSHLLPNSPAFDFSNQNVNFQWIGTDEFDQSYPVSFHSSYTINSGESCPYDVPSRFESFWTPAESALQPLAPTPTQAILYEPGLNSWDDLGGPEDWDNAPVSRTCEKAMTTAHSDSILEESVTASQLVSFNVPARSNNGLDCLMAPMRWNSVPAALIHDEAYTCYEFVPLERREHIPTTRRPRKTPLGNEHRNTPGPGSYAKLLENAFSSRSDNGYRMNLCQIYTWFQENDQAVTSRRGWKNSVRYNLSMNEVWHYLSPVVGFGRDADDLIQAFENVWTSDNKRVWKLANDAIKNGVGVTVRYKRGKKPGKINS</sequence>
<keyword evidence="1 2" id="KW-0238">DNA-binding</keyword>
<protein>
    <recommendedName>
        <fullName evidence="4">Fork-head domain-containing protein</fullName>
    </recommendedName>
</protein>
<dbReference type="InterPro" id="IPR036390">
    <property type="entry name" value="WH_DNA-bd_sf"/>
</dbReference>
<dbReference type="InterPro" id="IPR001766">
    <property type="entry name" value="Fork_head_dom"/>
</dbReference>
<dbReference type="GO" id="GO:0043565">
    <property type="term" value="F:sequence-specific DNA binding"/>
    <property type="evidence" value="ECO:0007669"/>
    <property type="project" value="InterPro"/>
</dbReference>
<dbReference type="OrthoDB" id="5954824at2759"/>
<comment type="caution">
    <text evidence="5">The sequence shown here is derived from an EMBL/GenBank/DDBJ whole genome shotgun (WGS) entry which is preliminary data.</text>
</comment>
<dbReference type="AlphaFoldDB" id="A0A9P9I8M2"/>
<proteinExistence type="predicted"/>
<gene>
    <name evidence="5" type="ORF">B0J13DRAFT_292022</name>
</gene>
<evidence type="ECO:0000313" key="5">
    <source>
        <dbReference type="EMBL" id="KAH7110524.1"/>
    </source>
</evidence>
<feature type="domain" description="Fork-head" evidence="4">
    <location>
        <begin position="257"/>
        <end position="370"/>
    </location>
</feature>
<organism evidence="5 6">
    <name type="scientific">Dactylonectria estremocensis</name>
    <dbReference type="NCBI Taxonomy" id="1079267"/>
    <lineage>
        <taxon>Eukaryota</taxon>
        <taxon>Fungi</taxon>
        <taxon>Dikarya</taxon>
        <taxon>Ascomycota</taxon>
        <taxon>Pezizomycotina</taxon>
        <taxon>Sordariomycetes</taxon>
        <taxon>Hypocreomycetidae</taxon>
        <taxon>Hypocreales</taxon>
        <taxon>Nectriaceae</taxon>
        <taxon>Dactylonectria</taxon>
    </lineage>
</organism>
<evidence type="ECO:0000313" key="6">
    <source>
        <dbReference type="Proteomes" id="UP000717696"/>
    </source>
</evidence>
<dbReference type="SUPFAM" id="SSF46785">
    <property type="entry name" value="Winged helix' DNA-binding domain"/>
    <property type="match status" value="1"/>
</dbReference>
<dbReference type="Gene3D" id="1.10.10.10">
    <property type="entry name" value="Winged helix-like DNA-binding domain superfamily/Winged helix DNA-binding domain"/>
    <property type="match status" value="1"/>
</dbReference>
<keyword evidence="2" id="KW-0539">Nucleus</keyword>
<reference evidence="5" key="1">
    <citation type="journal article" date="2021" name="Nat. Commun.">
        <title>Genetic determinants of endophytism in the Arabidopsis root mycobiome.</title>
        <authorList>
            <person name="Mesny F."/>
            <person name="Miyauchi S."/>
            <person name="Thiergart T."/>
            <person name="Pickel B."/>
            <person name="Atanasova L."/>
            <person name="Karlsson M."/>
            <person name="Huettel B."/>
            <person name="Barry K.W."/>
            <person name="Haridas S."/>
            <person name="Chen C."/>
            <person name="Bauer D."/>
            <person name="Andreopoulos W."/>
            <person name="Pangilinan J."/>
            <person name="LaButti K."/>
            <person name="Riley R."/>
            <person name="Lipzen A."/>
            <person name="Clum A."/>
            <person name="Drula E."/>
            <person name="Henrissat B."/>
            <person name="Kohler A."/>
            <person name="Grigoriev I.V."/>
            <person name="Martin F.M."/>
            <person name="Hacquard S."/>
        </authorList>
    </citation>
    <scope>NUCLEOTIDE SEQUENCE</scope>
    <source>
        <strain evidence="5">MPI-CAGE-AT-0021</strain>
    </source>
</reference>
<feature type="region of interest" description="Disordered" evidence="3">
    <location>
        <begin position="239"/>
        <end position="261"/>
    </location>
</feature>
<feature type="DNA-binding region" description="Fork-head" evidence="2">
    <location>
        <begin position="257"/>
        <end position="370"/>
    </location>
</feature>
<keyword evidence="6" id="KW-1185">Reference proteome</keyword>
<name>A0A9P9I8M2_9HYPO</name>